<accession>A0ABR2EEK8</accession>
<proteinExistence type="predicted"/>
<sequence>MGDSNIVARSEEKITGLLFNPSQVKYFYEFLDCSSLMELPIKGGTFTWSNQRSEGKIAVDWVSNPASYRGIFSSVINEIACMVGPGSIIFRHVPRLYNIAADCLAKRALVTSLFQVSKDG</sequence>
<evidence type="ECO:0000313" key="2">
    <source>
        <dbReference type="Proteomes" id="UP001472677"/>
    </source>
</evidence>
<reference evidence="1 2" key="1">
    <citation type="journal article" date="2024" name="G3 (Bethesda)">
        <title>Genome assembly of Hibiscus sabdariffa L. provides insights into metabolisms of medicinal natural products.</title>
        <authorList>
            <person name="Kim T."/>
        </authorList>
    </citation>
    <scope>NUCLEOTIDE SEQUENCE [LARGE SCALE GENOMIC DNA]</scope>
    <source>
        <strain evidence="1">TK-2024</strain>
        <tissue evidence="1">Old leaves</tissue>
    </source>
</reference>
<organism evidence="1 2">
    <name type="scientific">Hibiscus sabdariffa</name>
    <name type="common">roselle</name>
    <dbReference type="NCBI Taxonomy" id="183260"/>
    <lineage>
        <taxon>Eukaryota</taxon>
        <taxon>Viridiplantae</taxon>
        <taxon>Streptophyta</taxon>
        <taxon>Embryophyta</taxon>
        <taxon>Tracheophyta</taxon>
        <taxon>Spermatophyta</taxon>
        <taxon>Magnoliopsida</taxon>
        <taxon>eudicotyledons</taxon>
        <taxon>Gunneridae</taxon>
        <taxon>Pentapetalae</taxon>
        <taxon>rosids</taxon>
        <taxon>malvids</taxon>
        <taxon>Malvales</taxon>
        <taxon>Malvaceae</taxon>
        <taxon>Malvoideae</taxon>
        <taxon>Hibiscus</taxon>
    </lineage>
</organism>
<evidence type="ECO:0008006" key="3">
    <source>
        <dbReference type="Google" id="ProtNLM"/>
    </source>
</evidence>
<comment type="caution">
    <text evidence="1">The sequence shown here is derived from an EMBL/GenBank/DDBJ whole genome shotgun (WGS) entry which is preliminary data.</text>
</comment>
<keyword evidence="2" id="KW-1185">Reference proteome</keyword>
<dbReference type="Proteomes" id="UP001472677">
    <property type="component" value="Unassembled WGS sequence"/>
</dbReference>
<protein>
    <recommendedName>
        <fullName evidence="3">RNase H type-1 domain-containing protein</fullName>
    </recommendedName>
</protein>
<evidence type="ECO:0000313" key="1">
    <source>
        <dbReference type="EMBL" id="KAK8559084.1"/>
    </source>
</evidence>
<name>A0ABR2EEK8_9ROSI</name>
<dbReference type="EMBL" id="JBBPBM010000015">
    <property type="protein sequence ID" value="KAK8559084.1"/>
    <property type="molecule type" value="Genomic_DNA"/>
</dbReference>
<gene>
    <name evidence="1" type="ORF">V6N12_042369</name>
</gene>